<dbReference type="EMBL" id="AP035884">
    <property type="protein sequence ID" value="BFP57469.1"/>
    <property type="molecule type" value="Genomic_DNA"/>
</dbReference>
<evidence type="ECO:0000313" key="1">
    <source>
        <dbReference type="EMBL" id="BFP57469.1"/>
    </source>
</evidence>
<accession>A0AB33KPV4</accession>
<proteinExistence type="predicted"/>
<organism evidence="1">
    <name type="scientific">Streptomyces sp. CMC78</name>
    <dbReference type="NCBI Taxonomy" id="3231512"/>
    <lineage>
        <taxon>Bacteria</taxon>
        <taxon>Bacillati</taxon>
        <taxon>Actinomycetota</taxon>
        <taxon>Actinomycetes</taxon>
        <taxon>Kitasatosporales</taxon>
        <taxon>Streptomycetaceae</taxon>
        <taxon>Streptomyces</taxon>
    </lineage>
</organism>
<protein>
    <submittedName>
        <fullName evidence="1">Uncharacterized protein</fullName>
    </submittedName>
</protein>
<dbReference type="AlphaFoldDB" id="A0AB33KPV4"/>
<reference evidence="1" key="1">
    <citation type="submission" date="2024-07" db="EMBL/GenBank/DDBJ databases">
        <title>Complete genome sequences of cellulolytic bacteria, Kitasatospora sp. CMC57 and Streptomyces sp. CMC78, isolated from Japanese agricultural soil.</title>
        <authorList>
            <person name="Hashimoto T."/>
            <person name="Ito M."/>
            <person name="Iwamoto M."/>
            <person name="Fukahori D."/>
            <person name="Shoda T."/>
            <person name="Sakoda M."/>
            <person name="Morohoshi T."/>
            <person name="Mitsuboshi M."/>
            <person name="Nishizawa T."/>
        </authorList>
    </citation>
    <scope>NUCLEOTIDE SEQUENCE</scope>
    <source>
        <strain evidence="1">CMC78</strain>
    </source>
</reference>
<name>A0AB33KPV4_9ACTN</name>
<sequence length="61" mass="6681">MESEGIEKACTRKVLISRASTRAIPIRSGSSTQNGRFFRVLDRRVARPIAPLLAPCTAARP</sequence>
<gene>
    <name evidence="1" type="ORF">SCMC78_72760</name>
</gene>
<dbReference type="KEGG" id="stcm:SCMC78_72760"/>